<name>A0A225DWS7_9BACT</name>
<dbReference type="SUPFAM" id="SSF110849">
    <property type="entry name" value="ParB/Sulfiredoxin"/>
    <property type="match status" value="1"/>
</dbReference>
<dbReference type="Proteomes" id="UP000214646">
    <property type="component" value="Unassembled WGS sequence"/>
</dbReference>
<evidence type="ECO:0000313" key="2">
    <source>
        <dbReference type="Proteomes" id="UP000214646"/>
    </source>
</evidence>
<dbReference type="AlphaFoldDB" id="A0A225DWS7"/>
<gene>
    <name evidence="1" type="ORF">FRUB_02142</name>
</gene>
<evidence type="ECO:0008006" key="3">
    <source>
        <dbReference type="Google" id="ProtNLM"/>
    </source>
</evidence>
<dbReference type="EMBL" id="NIDE01000002">
    <property type="protein sequence ID" value="OWK45811.1"/>
    <property type="molecule type" value="Genomic_DNA"/>
</dbReference>
<sequence>MKIRDRVKELRRVPAGDLVPNPKNWRTHPDRQKNVLRGVLAEIGFAGALIARDTPAGLTLLDGHLRAETAPDAVVPVLVVDLTDDEADKLLVTLDPLGAMAGTDAGKLDALLRSVHTDNDAVGALLKELAAARSSKETPEVSATTASLEEIAEKYHILVLCTDEGHQAELLERFTADGLTCRSLIS</sequence>
<keyword evidence="2" id="KW-1185">Reference proteome</keyword>
<reference evidence="2" key="1">
    <citation type="submission" date="2017-06" db="EMBL/GenBank/DDBJ databases">
        <title>Genome analysis of Fimbriiglobus ruber SP5, the first member of the order Planctomycetales with confirmed chitinolytic capability.</title>
        <authorList>
            <person name="Ravin N.V."/>
            <person name="Rakitin A.L."/>
            <person name="Ivanova A.A."/>
            <person name="Beletsky A.V."/>
            <person name="Kulichevskaya I.S."/>
            <person name="Mardanov A.V."/>
            <person name="Dedysh S.N."/>
        </authorList>
    </citation>
    <scope>NUCLEOTIDE SEQUENCE [LARGE SCALE GENOMIC DNA]</scope>
    <source>
        <strain evidence="2">SP5</strain>
    </source>
</reference>
<protein>
    <recommendedName>
        <fullName evidence="3">ParB/Sulfiredoxin domain-containing protein</fullName>
    </recommendedName>
</protein>
<dbReference type="RefSeq" id="WP_088253486.1">
    <property type="nucleotide sequence ID" value="NZ_NIDE01000002.1"/>
</dbReference>
<proteinExistence type="predicted"/>
<dbReference type="OrthoDB" id="292268at2"/>
<organism evidence="1 2">
    <name type="scientific">Fimbriiglobus ruber</name>
    <dbReference type="NCBI Taxonomy" id="1908690"/>
    <lineage>
        <taxon>Bacteria</taxon>
        <taxon>Pseudomonadati</taxon>
        <taxon>Planctomycetota</taxon>
        <taxon>Planctomycetia</taxon>
        <taxon>Gemmatales</taxon>
        <taxon>Gemmataceae</taxon>
        <taxon>Fimbriiglobus</taxon>
    </lineage>
</organism>
<comment type="caution">
    <text evidence="1">The sequence shown here is derived from an EMBL/GenBank/DDBJ whole genome shotgun (WGS) entry which is preliminary data.</text>
</comment>
<dbReference type="InterPro" id="IPR036086">
    <property type="entry name" value="ParB/Sulfiredoxin_sf"/>
</dbReference>
<accession>A0A225DWS7</accession>
<evidence type="ECO:0000313" key="1">
    <source>
        <dbReference type="EMBL" id="OWK45811.1"/>
    </source>
</evidence>